<keyword evidence="2" id="KW-1185">Reference proteome</keyword>
<name>A0A840VHC0_9ACTN</name>
<organism evidence="1 2">
    <name type="scientific">Micromonospora parathelypteridis</name>
    <dbReference type="NCBI Taxonomy" id="1839617"/>
    <lineage>
        <taxon>Bacteria</taxon>
        <taxon>Bacillati</taxon>
        <taxon>Actinomycetota</taxon>
        <taxon>Actinomycetes</taxon>
        <taxon>Micromonosporales</taxon>
        <taxon>Micromonosporaceae</taxon>
        <taxon>Micromonospora</taxon>
    </lineage>
</organism>
<dbReference type="Proteomes" id="UP000586947">
    <property type="component" value="Unassembled WGS sequence"/>
</dbReference>
<dbReference type="AlphaFoldDB" id="A0A840VHC0"/>
<protein>
    <submittedName>
        <fullName evidence="1">Uncharacterized protein</fullName>
    </submittedName>
</protein>
<proteinExistence type="predicted"/>
<evidence type="ECO:0000313" key="2">
    <source>
        <dbReference type="Proteomes" id="UP000586947"/>
    </source>
</evidence>
<dbReference type="RefSeq" id="WP_184176524.1">
    <property type="nucleotide sequence ID" value="NZ_BMNF01000003.1"/>
</dbReference>
<reference evidence="1 2" key="1">
    <citation type="submission" date="2020-08" db="EMBL/GenBank/DDBJ databases">
        <title>Sequencing the genomes of 1000 actinobacteria strains.</title>
        <authorList>
            <person name="Klenk H.-P."/>
        </authorList>
    </citation>
    <scope>NUCLEOTIDE SEQUENCE [LARGE SCALE GENOMIC DNA]</scope>
    <source>
        <strain evidence="1 2">DSM 103125</strain>
    </source>
</reference>
<comment type="caution">
    <text evidence="1">The sequence shown here is derived from an EMBL/GenBank/DDBJ whole genome shotgun (WGS) entry which is preliminary data.</text>
</comment>
<evidence type="ECO:0000313" key="1">
    <source>
        <dbReference type="EMBL" id="MBB5476242.1"/>
    </source>
</evidence>
<accession>A0A840VHC0</accession>
<gene>
    <name evidence="1" type="ORF">HNR20_000747</name>
</gene>
<sequence>MTSLLSSLWHETRGRFDRLPVWLPGARMELGDVGVFDDGGWVKHTTLDALGIPFTPDLAGVPTGYDYASQDGAQVSTWLAADGDPTVSGIAQGNAGLRIRFSRAGAFVLKADEVTVQSLANLAEVDRRILARHRAGRWERGWVLVSEVARGGPAITVVSGSSDGEAFVDLGVTAAVAGQPLAAAGAGIALGTRRGLAGYFVSPTETTLLWRGRCVRDPWWSSKASMSDRGDQIHEELPVDGRGLHVVEIEHLEDVPTDDR</sequence>
<dbReference type="EMBL" id="JACHDP010000001">
    <property type="protein sequence ID" value="MBB5476242.1"/>
    <property type="molecule type" value="Genomic_DNA"/>
</dbReference>